<feature type="transmembrane region" description="Helical" evidence="12">
    <location>
        <begin position="12"/>
        <end position="34"/>
    </location>
</feature>
<evidence type="ECO:0000256" key="2">
    <source>
        <dbReference type="ARBA" id="ARBA00009819"/>
    </source>
</evidence>
<feature type="transmembrane region" description="Helical" evidence="12">
    <location>
        <begin position="399"/>
        <end position="421"/>
    </location>
</feature>
<feature type="transmembrane region" description="Helical" evidence="12">
    <location>
        <begin position="351"/>
        <end position="371"/>
    </location>
</feature>
<evidence type="ECO:0000313" key="13">
    <source>
        <dbReference type="EMBL" id="WAS93967.1"/>
    </source>
</evidence>
<keyword evidence="9 12" id="KW-1133">Transmembrane helix</keyword>
<comment type="similarity">
    <text evidence="2 12">Belongs to the cytochrome ubiquinol oxidase subunit 1 family.</text>
</comment>
<reference evidence="13" key="1">
    <citation type="submission" date="2022-11" db="EMBL/GenBank/DDBJ databases">
        <title>Minimal conservation of predation-associated metabolite biosynthetic gene clusters underscores biosynthetic potential of Myxococcota including descriptions for ten novel species: Archangium lansinium sp. nov., Myxococcus landrumus sp. nov., Nannocystis bai.</title>
        <authorList>
            <person name="Ahearne A."/>
            <person name="Stevens C."/>
            <person name="Dowd S."/>
        </authorList>
    </citation>
    <scope>NUCLEOTIDE SEQUENCE</scope>
    <source>
        <strain evidence="13">Fl3</strain>
    </source>
</reference>
<dbReference type="PANTHER" id="PTHR30365:SF14">
    <property type="entry name" value="CYTOCHROME BD MENAQUINOL OXIDASE SUBUNIT I-RELATED"/>
    <property type="match status" value="1"/>
</dbReference>
<evidence type="ECO:0000256" key="12">
    <source>
        <dbReference type="PIRNR" id="PIRNR006446"/>
    </source>
</evidence>
<evidence type="ECO:0000256" key="4">
    <source>
        <dbReference type="ARBA" id="ARBA00022475"/>
    </source>
</evidence>
<evidence type="ECO:0000256" key="6">
    <source>
        <dbReference type="ARBA" id="ARBA00022692"/>
    </source>
</evidence>
<accession>A0ABY7H448</accession>
<dbReference type="EMBL" id="CP114040">
    <property type="protein sequence ID" value="WAS93967.1"/>
    <property type="molecule type" value="Genomic_DNA"/>
</dbReference>
<feature type="transmembrane region" description="Helical" evidence="12">
    <location>
        <begin position="216"/>
        <end position="234"/>
    </location>
</feature>
<feature type="transmembrane region" description="Helical" evidence="12">
    <location>
        <begin position="181"/>
        <end position="204"/>
    </location>
</feature>
<keyword evidence="10 12" id="KW-0408">Iron</keyword>
<evidence type="ECO:0000256" key="9">
    <source>
        <dbReference type="ARBA" id="ARBA00022989"/>
    </source>
</evidence>
<proteinExistence type="inferred from homology"/>
<dbReference type="RefSeq" id="WP_269036309.1">
    <property type="nucleotide sequence ID" value="NZ_CP114040.1"/>
</dbReference>
<evidence type="ECO:0000313" key="14">
    <source>
        <dbReference type="Proteomes" id="UP001164459"/>
    </source>
</evidence>
<evidence type="ECO:0000256" key="8">
    <source>
        <dbReference type="ARBA" id="ARBA00022982"/>
    </source>
</evidence>
<feature type="transmembrane region" description="Helical" evidence="12">
    <location>
        <begin position="86"/>
        <end position="113"/>
    </location>
</feature>
<dbReference type="Pfam" id="PF01654">
    <property type="entry name" value="Cyt_bd_oxida_I"/>
    <property type="match status" value="1"/>
</dbReference>
<keyword evidence="6 12" id="KW-0812">Transmembrane</keyword>
<evidence type="ECO:0000256" key="10">
    <source>
        <dbReference type="ARBA" id="ARBA00023004"/>
    </source>
</evidence>
<keyword evidence="7 12" id="KW-0479">Metal-binding</keyword>
<evidence type="ECO:0000256" key="11">
    <source>
        <dbReference type="ARBA" id="ARBA00023136"/>
    </source>
</evidence>
<evidence type="ECO:0000256" key="3">
    <source>
        <dbReference type="ARBA" id="ARBA00022448"/>
    </source>
</evidence>
<evidence type="ECO:0000256" key="1">
    <source>
        <dbReference type="ARBA" id="ARBA00004651"/>
    </source>
</evidence>
<feature type="transmembrane region" description="Helical" evidence="12">
    <location>
        <begin position="54"/>
        <end position="74"/>
    </location>
</feature>
<gene>
    <name evidence="13" type="ORF">O0S08_48160</name>
</gene>
<keyword evidence="14" id="KW-1185">Reference proteome</keyword>
<comment type="subcellular location">
    <subcellularLocation>
        <location evidence="1">Cell membrane</location>
        <topology evidence="1">Multi-pass membrane protein</topology>
    </subcellularLocation>
</comment>
<keyword evidence="5 12" id="KW-0349">Heme</keyword>
<dbReference type="PANTHER" id="PTHR30365">
    <property type="entry name" value="CYTOCHROME D UBIQUINOL OXIDASE"/>
    <property type="match status" value="1"/>
</dbReference>
<dbReference type="InterPro" id="IPR002585">
    <property type="entry name" value="Cyt-d_ubiquinol_oxidase_su_1"/>
</dbReference>
<name>A0ABY7H448_9BACT</name>
<evidence type="ECO:0000256" key="5">
    <source>
        <dbReference type="ARBA" id="ARBA00022617"/>
    </source>
</evidence>
<evidence type="ECO:0000256" key="7">
    <source>
        <dbReference type="ARBA" id="ARBA00022723"/>
    </source>
</evidence>
<keyword evidence="11 12" id="KW-0472">Membrane</keyword>
<feature type="transmembrane region" description="Helical" evidence="12">
    <location>
        <begin position="125"/>
        <end position="149"/>
    </location>
</feature>
<protein>
    <submittedName>
        <fullName evidence="13">Cytochrome ubiquinol oxidase subunit I</fullName>
    </submittedName>
</protein>
<keyword evidence="4 12" id="KW-1003">Cell membrane</keyword>
<sequence>MTDLLAARAQMAMSLAFHILFAIVGMAMPLLMVIAERRHRRTGDPIYRELSERWAKGTAIMFAVGAVSGTVLSFELGLLWPQFMAFAGPIIGMPFSLEGFAFFLEAIFLGIFLYGRDRVSPRVHLFSGVMVLLAGTASAAFVLCANAWMNTPAGFTGDPATGATSVEPFAAMWNPAAFSEVLHMTCAAFASVGFAVAGIHAAMLLRGVRRELHRPALKIALTVGAVFALLQPITGDVAAKHVAEHQPIKLAAMEGHWDTERGAPFRIFGWPDEQAEETRWALEIPYLLSFLAHGDPHAEVVGLKDFPRDERPPVAVVHVAFQIMVGCGLAMIAVAGLGATFAARRRELPDWYLRLLVVSAPLGVIAIEAGWTVTEVGRQPWIVQGILRTADAVTPTPHLVIPFLTFTGLYVLLGVTVIVLLRRVVFAADRDKKHGPSNMLSGTSATEAP</sequence>
<keyword evidence="8 12" id="KW-0249">Electron transport</keyword>
<dbReference type="Proteomes" id="UP001164459">
    <property type="component" value="Chromosome"/>
</dbReference>
<feature type="transmembrane region" description="Helical" evidence="12">
    <location>
        <begin position="315"/>
        <end position="339"/>
    </location>
</feature>
<dbReference type="PIRSF" id="PIRSF006446">
    <property type="entry name" value="Cyt_quinol_oxidase_1"/>
    <property type="match status" value="1"/>
</dbReference>
<organism evidence="13 14">
    <name type="scientific">Nannocystis punicea</name>
    <dbReference type="NCBI Taxonomy" id="2995304"/>
    <lineage>
        <taxon>Bacteria</taxon>
        <taxon>Pseudomonadati</taxon>
        <taxon>Myxococcota</taxon>
        <taxon>Polyangia</taxon>
        <taxon>Nannocystales</taxon>
        <taxon>Nannocystaceae</taxon>
        <taxon>Nannocystis</taxon>
    </lineage>
</organism>
<keyword evidence="3 12" id="KW-0813">Transport</keyword>